<dbReference type="SUPFAM" id="SSF81383">
    <property type="entry name" value="F-box domain"/>
    <property type="match status" value="1"/>
</dbReference>
<keyword evidence="2" id="KW-1185">Reference proteome</keyword>
<dbReference type="EMBL" id="PVWQ01000011">
    <property type="protein sequence ID" value="RDW68789.1"/>
    <property type="molecule type" value="Genomic_DNA"/>
</dbReference>
<dbReference type="RefSeq" id="XP_026600578.1">
    <property type="nucleotide sequence ID" value="XM_026750565.1"/>
</dbReference>
<protein>
    <recommendedName>
        <fullName evidence="3">F-box domain-containing protein</fullName>
    </recommendedName>
</protein>
<dbReference type="GeneID" id="38118919"/>
<reference evidence="1 2" key="1">
    <citation type="journal article" date="2018" name="IMA Fungus">
        <title>IMA Genome-F 9: Draft genome sequence of Annulohypoxylon stygium, Aspergillus mulundensis, Berkeleyomyces basicola (syn. Thielaviopsis basicola), Ceratocystis smalleyi, two Cercospora beticola strains, Coleophoma cylindrospora, Fusarium fracticaudum, Phialophora cf. hyalina, and Morchella septimelata.</title>
        <authorList>
            <person name="Wingfield B.D."/>
            <person name="Bills G.F."/>
            <person name="Dong Y."/>
            <person name="Huang W."/>
            <person name="Nel W.J."/>
            <person name="Swalarsk-Parry B.S."/>
            <person name="Vaghefi N."/>
            <person name="Wilken P.M."/>
            <person name="An Z."/>
            <person name="de Beer Z.W."/>
            <person name="De Vos L."/>
            <person name="Chen L."/>
            <person name="Duong T.A."/>
            <person name="Gao Y."/>
            <person name="Hammerbacher A."/>
            <person name="Kikkert J.R."/>
            <person name="Li Y."/>
            <person name="Li H."/>
            <person name="Li K."/>
            <person name="Li Q."/>
            <person name="Liu X."/>
            <person name="Ma X."/>
            <person name="Naidoo K."/>
            <person name="Pethybridge S.J."/>
            <person name="Sun J."/>
            <person name="Steenkamp E.T."/>
            <person name="van der Nest M.A."/>
            <person name="van Wyk S."/>
            <person name="Wingfield M.J."/>
            <person name="Xiong C."/>
            <person name="Yue Q."/>
            <person name="Zhang X."/>
        </authorList>
    </citation>
    <scope>NUCLEOTIDE SEQUENCE [LARGE SCALE GENOMIC DNA]</scope>
    <source>
        <strain evidence="1 2">DSM 5745</strain>
    </source>
</reference>
<proteinExistence type="predicted"/>
<sequence length="568" mass="64827">MGAQGLEIVRFRGRYYVYYHHMDSYYERLGARIVDRIPIDPKGYQDWLKSMRAEYAAKEHALERHVYEMRDGVKPDYSLFDELEELPSELPKFPTAIDPDFFYIINLDREVLTMDYSVHWKLGNIPRQDDLWLRAIVDSIFWKWPTISLDICPEEHMASPALALPEKHKGIRYSYRVVTPKTNLADARKVFLTNVMATTPVQYEDAIINFGMEWSPDSFPFRELVFALVSIASGHASFHSFPPHLCNPQHCASLNCTYNHLPKSPGWLDKEWAGDAAPLREFGSMAHRPGDPPGASPTETMYWVEDVLVSLVLVVDGKAITNAGTWGIGQGRTNFQLVILSLFDVSFAEVSFGDGGGEPLVKVTKPVYLSPLRADHCLSTHPRMRPELKPGMKYQRPAFLTDRGRPGTRRRLQRRFPGLAALVNFFDAAAKRRAASKSPGILPPELYSMILDFTDYGTWKACSMVSTAFRSLCLRKYRLDDRMRIAAGPFVRLQEINGHRHRLLSFDFENILTGEVLPMIQDVLRHGTNEYNWMPVIGGDRRVLMSDVVMQYELAEDMPVEAEVDGEQ</sequence>
<comment type="caution">
    <text evidence="1">The sequence shown here is derived from an EMBL/GenBank/DDBJ whole genome shotgun (WGS) entry which is preliminary data.</text>
</comment>
<gene>
    <name evidence="1" type="ORF">DSM5745_08549</name>
</gene>
<accession>A0A3D8R448</accession>
<dbReference type="InterPro" id="IPR036047">
    <property type="entry name" value="F-box-like_dom_sf"/>
</dbReference>
<evidence type="ECO:0000313" key="2">
    <source>
        <dbReference type="Proteomes" id="UP000256690"/>
    </source>
</evidence>
<dbReference type="STRING" id="1810919.A0A3D8R448"/>
<evidence type="ECO:0000313" key="1">
    <source>
        <dbReference type="EMBL" id="RDW68789.1"/>
    </source>
</evidence>
<organism evidence="1 2">
    <name type="scientific">Aspergillus mulundensis</name>
    <dbReference type="NCBI Taxonomy" id="1810919"/>
    <lineage>
        <taxon>Eukaryota</taxon>
        <taxon>Fungi</taxon>
        <taxon>Dikarya</taxon>
        <taxon>Ascomycota</taxon>
        <taxon>Pezizomycotina</taxon>
        <taxon>Eurotiomycetes</taxon>
        <taxon>Eurotiomycetidae</taxon>
        <taxon>Eurotiales</taxon>
        <taxon>Aspergillaceae</taxon>
        <taxon>Aspergillus</taxon>
        <taxon>Aspergillus subgen. Nidulantes</taxon>
    </lineage>
</organism>
<dbReference type="Proteomes" id="UP000256690">
    <property type="component" value="Unassembled WGS sequence"/>
</dbReference>
<evidence type="ECO:0008006" key="3">
    <source>
        <dbReference type="Google" id="ProtNLM"/>
    </source>
</evidence>
<name>A0A3D8R448_9EURO</name>
<dbReference type="AlphaFoldDB" id="A0A3D8R448"/>
<dbReference type="OrthoDB" id="3938867at2759"/>